<dbReference type="CDD" id="cd00143">
    <property type="entry name" value="PP2Cc"/>
    <property type="match status" value="1"/>
</dbReference>
<dbReference type="SUPFAM" id="SSF56112">
    <property type="entry name" value="Protein kinase-like (PK-like)"/>
    <property type="match status" value="1"/>
</dbReference>
<dbReference type="PANTHER" id="PTHR43289:SF6">
    <property type="entry name" value="SERINE_THREONINE-PROTEIN KINASE NEKL-3"/>
    <property type="match status" value="1"/>
</dbReference>
<dbReference type="Pfam" id="PF13672">
    <property type="entry name" value="PP2C_2"/>
    <property type="match status" value="1"/>
</dbReference>
<dbReference type="SMART" id="SM00332">
    <property type="entry name" value="PP2Cc"/>
    <property type="match status" value="1"/>
</dbReference>
<keyword evidence="5" id="KW-1133">Transmembrane helix</keyword>
<dbReference type="Proteomes" id="UP000182063">
    <property type="component" value="Chromosome"/>
</dbReference>
<dbReference type="Gene3D" id="1.10.510.10">
    <property type="entry name" value="Transferase(Phosphotransferase) domain 1"/>
    <property type="match status" value="1"/>
</dbReference>
<dbReference type="STRING" id="1921510.BSL82_02995"/>
<dbReference type="OrthoDB" id="9801841at2"/>
<keyword evidence="5" id="KW-0812">Transmembrane</keyword>
<keyword evidence="4" id="KW-0067">ATP-binding</keyword>
<dbReference type="InterPro" id="IPR001932">
    <property type="entry name" value="PPM-type_phosphatase-like_dom"/>
</dbReference>
<keyword evidence="9" id="KW-1185">Reference proteome</keyword>
<reference evidence="9" key="1">
    <citation type="submission" date="2016-11" db="EMBL/GenBank/DDBJ databases">
        <title>Complete Genome Sequence of alachlor-degrading Sphingomonas sp. strain JJ-A5.</title>
        <authorList>
            <person name="Lee H."/>
            <person name="Ka J.-O."/>
        </authorList>
    </citation>
    <scope>NUCLEOTIDE SEQUENCE [LARGE SCALE GENOMIC DNA]</scope>
    <source>
        <strain evidence="9">JJ-A5</strain>
    </source>
</reference>
<proteinExistence type="predicted"/>
<keyword evidence="2" id="KW-0547">Nucleotide-binding</keyword>
<dbReference type="SUPFAM" id="SSF81606">
    <property type="entry name" value="PP2C-like"/>
    <property type="match status" value="1"/>
</dbReference>
<dbReference type="PROSITE" id="PS00108">
    <property type="entry name" value="PROTEIN_KINASE_ST"/>
    <property type="match status" value="1"/>
</dbReference>
<sequence length="567" mass="60698">MRPSGGLRIASGWSSERGRRPANEDYAGIYLPGAGELARHGAVAAVADGVGSAKGGRVAAELTVRTFMDGYYAQPDTIGVPAAGARAMNGVNQWLRAQGKADAALQGMATTFTAAILRGRRAHVLHVGDSRAYHYSNGRLVRLTSDHVLPQPDLRHVLYRAVGIEDLIRLDHASVELAVHDRLLLVSDGVHGALDDRQIAALLAARGNAETDARRITAAALAAGSQDNASAVLIDILDLPAPDHDIITAGMAHLPIEAPPSAGDNVDGFRLEQLLADGRYARVFRAVDSQNGSDVVVKFPKPAVLAEPAMREAFVREALIGVRVASPFVGQVLAAGEERQGRLYTVMPFYRGETLADRLKKTGFIPLRQGLKIAVQLTRAVVALHRLGIIHRDIKPENVIVTEDGGLRLVDLGVARLPRIEDAPGADIPGTPGYMAPEIYDGNRGDEQTDQFALGVTLARLFGGGFPYGEAEAFSRPRFGKLRPPSASRDDLPAWLDDVIARAVAVAPADRFGDAVEMLRALEGGPAIVSASPSRFRPLIERDPLRFWQIMSLLLAMALIISIASHV</sequence>
<dbReference type="Gene3D" id="3.60.40.10">
    <property type="entry name" value="PPM-type phosphatase domain"/>
    <property type="match status" value="1"/>
</dbReference>
<dbReference type="InterPro" id="IPR036457">
    <property type="entry name" value="PPM-type-like_dom_sf"/>
</dbReference>
<evidence type="ECO:0000256" key="5">
    <source>
        <dbReference type="SAM" id="Phobius"/>
    </source>
</evidence>
<feature type="domain" description="PPM-type phosphatase" evidence="7">
    <location>
        <begin position="10"/>
        <end position="236"/>
    </location>
</feature>
<keyword evidence="5" id="KW-0472">Membrane</keyword>
<evidence type="ECO:0000256" key="2">
    <source>
        <dbReference type="ARBA" id="ARBA00022741"/>
    </source>
</evidence>
<dbReference type="KEGG" id="sphj:BSL82_02995"/>
<dbReference type="InterPro" id="IPR008271">
    <property type="entry name" value="Ser/Thr_kinase_AS"/>
</dbReference>
<protein>
    <submittedName>
        <fullName evidence="8">Protein phosphatase</fullName>
    </submittedName>
</protein>
<name>A0A1L3ZS05_9SPHN</name>
<dbReference type="EMBL" id="CP018221">
    <property type="protein sequence ID" value="API58399.1"/>
    <property type="molecule type" value="Genomic_DNA"/>
</dbReference>
<keyword evidence="3" id="KW-0418">Kinase</keyword>
<feature type="transmembrane region" description="Helical" evidence="5">
    <location>
        <begin position="545"/>
        <end position="564"/>
    </location>
</feature>
<evidence type="ECO:0000313" key="8">
    <source>
        <dbReference type="EMBL" id="API58399.1"/>
    </source>
</evidence>
<dbReference type="SMART" id="SM00220">
    <property type="entry name" value="S_TKc"/>
    <property type="match status" value="1"/>
</dbReference>
<dbReference type="InterPro" id="IPR000719">
    <property type="entry name" value="Prot_kinase_dom"/>
</dbReference>
<accession>A0A1L3ZS05</accession>
<dbReference type="AlphaFoldDB" id="A0A1L3ZS05"/>
<dbReference type="PROSITE" id="PS51746">
    <property type="entry name" value="PPM_2"/>
    <property type="match status" value="1"/>
</dbReference>
<evidence type="ECO:0000256" key="3">
    <source>
        <dbReference type="ARBA" id="ARBA00022777"/>
    </source>
</evidence>
<evidence type="ECO:0000259" key="7">
    <source>
        <dbReference type="PROSITE" id="PS51746"/>
    </source>
</evidence>
<dbReference type="SMART" id="SM00331">
    <property type="entry name" value="PP2C_SIG"/>
    <property type="match status" value="1"/>
</dbReference>
<dbReference type="PANTHER" id="PTHR43289">
    <property type="entry name" value="MITOGEN-ACTIVATED PROTEIN KINASE KINASE KINASE 20-RELATED"/>
    <property type="match status" value="1"/>
</dbReference>
<dbReference type="GO" id="GO:0005524">
    <property type="term" value="F:ATP binding"/>
    <property type="evidence" value="ECO:0007669"/>
    <property type="project" value="UniProtKB-KW"/>
</dbReference>
<evidence type="ECO:0000256" key="4">
    <source>
        <dbReference type="ARBA" id="ARBA00022840"/>
    </source>
</evidence>
<organism evidence="8 9">
    <name type="scientific">Tardibacter chloracetimidivorans</name>
    <dbReference type="NCBI Taxonomy" id="1921510"/>
    <lineage>
        <taxon>Bacteria</taxon>
        <taxon>Pseudomonadati</taxon>
        <taxon>Pseudomonadota</taxon>
        <taxon>Alphaproteobacteria</taxon>
        <taxon>Sphingomonadales</taxon>
        <taxon>Sphingomonadaceae</taxon>
        <taxon>Tardibacter</taxon>
    </lineage>
</organism>
<gene>
    <name evidence="8" type="ORF">BSL82_02995</name>
</gene>
<evidence type="ECO:0000259" key="6">
    <source>
        <dbReference type="PROSITE" id="PS50011"/>
    </source>
</evidence>
<dbReference type="Gene3D" id="3.30.200.20">
    <property type="entry name" value="Phosphorylase Kinase, domain 1"/>
    <property type="match status" value="1"/>
</dbReference>
<dbReference type="CDD" id="cd14014">
    <property type="entry name" value="STKc_PknB_like"/>
    <property type="match status" value="1"/>
</dbReference>
<evidence type="ECO:0000256" key="1">
    <source>
        <dbReference type="ARBA" id="ARBA00022679"/>
    </source>
</evidence>
<keyword evidence="1" id="KW-0808">Transferase</keyword>
<dbReference type="RefSeq" id="WP_072595972.1">
    <property type="nucleotide sequence ID" value="NZ_CP018221.1"/>
</dbReference>
<dbReference type="GO" id="GO:0004674">
    <property type="term" value="F:protein serine/threonine kinase activity"/>
    <property type="evidence" value="ECO:0007669"/>
    <property type="project" value="TreeGrafter"/>
</dbReference>
<dbReference type="PROSITE" id="PS50011">
    <property type="entry name" value="PROTEIN_KINASE_DOM"/>
    <property type="match status" value="1"/>
</dbReference>
<dbReference type="Pfam" id="PF00069">
    <property type="entry name" value="Pkinase"/>
    <property type="match status" value="1"/>
</dbReference>
<feature type="domain" description="Protein kinase" evidence="6">
    <location>
        <begin position="269"/>
        <end position="528"/>
    </location>
</feature>
<evidence type="ECO:0000313" key="9">
    <source>
        <dbReference type="Proteomes" id="UP000182063"/>
    </source>
</evidence>
<dbReference type="InterPro" id="IPR011009">
    <property type="entry name" value="Kinase-like_dom_sf"/>
</dbReference>